<protein>
    <submittedName>
        <fullName evidence="1">Uncharacterized protein</fullName>
    </submittedName>
</protein>
<evidence type="ECO:0000313" key="1">
    <source>
        <dbReference type="EMBL" id="MBB3153276.1"/>
    </source>
</evidence>
<comment type="caution">
    <text evidence="1">The sequence shown here is derived from an EMBL/GenBank/DDBJ whole genome shotgun (WGS) entry which is preliminary data.</text>
</comment>
<keyword evidence="2" id="KW-1185">Reference proteome</keyword>
<evidence type="ECO:0000313" key="2">
    <source>
        <dbReference type="Proteomes" id="UP000518605"/>
    </source>
</evidence>
<organism evidence="1 2">
    <name type="scientific">Paenibacillus endophyticus</name>
    <dbReference type="NCBI Taxonomy" id="1294268"/>
    <lineage>
        <taxon>Bacteria</taxon>
        <taxon>Bacillati</taxon>
        <taxon>Bacillota</taxon>
        <taxon>Bacilli</taxon>
        <taxon>Bacillales</taxon>
        <taxon>Paenibacillaceae</taxon>
        <taxon>Paenibacillus</taxon>
    </lineage>
</organism>
<dbReference type="EMBL" id="JACHXW010000009">
    <property type="protein sequence ID" value="MBB3153276.1"/>
    <property type="molecule type" value="Genomic_DNA"/>
</dbReference>
<proteinExistence type="predicted"/>
<accession>A0A7W5C8W7</accession>
<reference evidence="1 2" key="1">
    <citation type="submission" date="2020-08" db="EMBL/GenBank/DDBJ databases">
        <title>Genomic Encyclopedia of Type Strains, Phase III (KMG-III): the genomes of soil and plant-associated and newly described type strains.</title>
        <authorList>
            <person name="Whitman W."/>
        </authorList>
    </citation>
    <scope>NUCLEOTIDE SEQUENCE [LARGE SCALE GENOMIC DNA]</scope>
    <source>
        <strain evidence="1 2">CECT 8234</strain>
    </source>
</reference>
<dbReference type="Proteomes" id="UP000518605">
    <property type="component" value="Unassembled WGS sequence"/>
</dbReference>
<sequence>MVKRMLEPLKRSVTGFGADAEPRGFVQLNPACSK</sequence>
<gene>
    <name evidence="1" type="ORF">FHS16_003338</name>
</gene>
<name>A0A7W5C8W7_9BACL</name>
<dbReference type="AlphaFoldDB" id="A0A7W5C8W7"/>